<dbReference type="CDD" id="cd13134">
    <property type="entry name" value="MATE_like_8"/>
    <property type="match status" value="1"/>
</dbReference>
<name>A0A943EI04_9FIRM</name>
<evidence type="ECO:0000256" key="7">
    <source>
        <dbReference type="SAM" id="Phobius"/>
    </source>
</evidence>
<keyword evidence="4 7" id="KW-0812">Transmembrane</keyword>
<feature type="transmembrane region" description="Helical" evidence="7">
    <location>
        <begin position="131"/>
        <end position="152"/>
    </location>
</feature>
<feature type="transmembrane region" description="Helical" evidence="7">
    <location>
        <begin position="412"/>
        <end position="434"/>
    </location>
</feature>
<dbReference type="InterPro" id="IPR002528">
    <property type="entry name" value="MATE_fam"/>
</dbReference>
<evidence type="ECO:0000256" key="1">
    <source>
        <dbReference type="ARBA" id="ARBA00004651"/>
    </source>
</evidence>
<dbReference type="AlphaFoldDB" id="A0A943EI04"/>
<feature type="transmembrane region" description="Helical" evidence="7">
    <location>
        <begin position="164"/>
        <end position="184"/>
    </location>
</feature>
<dbReference type="InterPro" id="IPR048279">
    <property type="entry name" value="MdtK-like"/>
</dbReference>
<feature type="transmembrane region" description="Helical" evidence="7">
    <location>
        <begin position="190"/>
        <end position="214"/>
    </location>
</feature>
<dbReference type="PIRSF" id="PIRSF006603">
    <property type="entry name" value="DinF"/>
    <property type="match status" value="1"/>
</dbReference>
<evidence type="ECO:0000313" key="9">
    <source>
        <dbReference type="Proteomes" id="UP000754226"/>
    </source>
</evidence>
<keyword evidence="3" id="KW-1003">Cell membrane</keyword>
<protein>
    <submittedName>
        <fullName evidence="8">MATE family efflux transporter</fullName>
    </submittedName>
</protein>
<evidence type="ECO:0000256" key="5">
    <source>
        <dbReference type="ARBA" id="ARBA00022989"/>
    </source>
</evidence>
<proteinExistence type="predicted"/>
<dbReference type="GO" id="GO:0005886">
    <property type="term" value="C:plasma membrane"/>
    <property type="evidence" value="ECO:0007669"/>
    <property type="project" value="UniProtKB-SubCell"/>
</dbReference>
<reference evidence="8" key="1">
    <citation type="submission" date="2021-02" db="EMBL/GenBank/DDBJ databases">
        <title>Infant gut strain persistence is associated with maternal origin, phylogeny, and functional potential including surface adhesion and iron acquisition.</title>
        <authorList>
            <person name="Lou Y.C."/>
        </authorList>
    </citation>
    <scope>NUCLEOTIDE SEQUENCE</scope>
    <source>
        <strain evidence="8">L3_106_000M1_dasL3_106_000M1_concoct_15</strain>
    </source>
</reference>
<comment type="subcellular location">
    <subcellularLocation>
        <location evidence="1">Cell membrane</location>
        <topology evidence="1">Multi-pass membrane protein</topology>
    </subcellularLocation>
</comment>
<evidence type="ECO:0000256" key="3">
    <source>
        <dbReference type="ARBA" id="ARBA00022475"/>
    </source>
</evidence>
<comment type="caution">
    <text evidence="8">The sequence shown here is derived from an EMBL/GenBank/DDBJ whole genome shotgun (WGS) entry which is preliminary data.</text>
</comment>
<feature type="transmembrane region" description="Helical" evidence="7">
    <location>
        <begin position="314"/>
        <end position="336"/>
    </location>
</feature>
<dbReference type="InterPro" id="IPR047135">
    <property type="entry name" value="YsiQ"/>
</dbReference>
<dbReference type="GO" id="GO:0042910">
    <property type="term" value="F:xenobiotic transmembrane transporter activity"/>
    <property type="evidence" value="ECO:0007669"/>
    <property type="project" value="InterPro"/>
</dbReference>
<evidence type="ECO:0000256" key="2">
    <source>
        <dbReference type="ARBA" id="ARBA00022448"/>
    </source>
</evidence>
<accession>A0A943EI04</accession>
<keyword evidence="6 7" id="KW-0472">Membrane</keyword>
<dbReference type="Proteomes" id="UP000754226">
    <property type="component" value="Unassembled WGS sequence"/>
</dbReference>
<feature type="transmembrane region" description="Helical" evidence="7">
    <location>
        <begin position="388"/>
        <end position="406"/>
    </location>
</feature>
<dbReference type="Pfam" id="PF01554">
    <property type="entry name" value="MatE"/>
    <property type="match status" value="2"/>
</dbReference>
<feature type="transmembrane region" description="Helical" evidence="7">
    <location>
        <begin position="54"/>
        <end position="77"/>
    </location>
</feature>
<feature type="transmembrane region" description="Helical" evidence="7">
    <location>
        <begin position="12"/>
        <end position="30"/>
    </location>
</feature>
<gene>
    <name evidence="8" type="ORF">KHX13_08920</name>
</gene>
<evidence type="ECO:0000256" key="4">
    <source>
        <dbReference type="ARBA" id="ARBA00022692"/>
    </source>
</evidence>
<dbReference type="PANTHER" id="PTHR42925">
    <property type="entry name" value="MULTIDRUG AND TOXIN EFFLUX PROTEIN MATE FAMILY"/>
    <property type="match status" value="1"/>
</dbReference>
<keyword evidence="2" id="KW-0813">Transport</keyword>
<dbReference type="PANTHER" id="PTHR42925:SF1">
    <property type="entry name" value="VIRULENCE FACTOR MVIN"/>
    <property type="match status" value="1"/>
</dbReference>
<dbReference type="GO" id="GO:0015297">
    <property type="term" value="F:antiporter activity"/>
    <property type="evidence" value="ECO:0007669"/>
    <property type="project" value="InterPro"/>
</dbReference>
<feature type="transmembrane region" description="Helical" evidence="7">
    <location>
        <begin position="356"/>
        <end position="381"/>
    </location>
</feature>
<evidence type="ECO:0000256" key="6">
    <source>
        <dbReference type="ARBA" id="ARBA00023136"/>
    </source>
</evidence>
<keyword evidence="5 7" id="KW-1133">Transmembrane helix</keyword>
<dbReference type="EMBL" id="JAGZCZ010000012">
    <property type="protein sequence ID" value="MBS5520411.1"/>
    <property type="molecule type" value="Genomic_DNA"/>
</dbReference>
<organism evidence="8 9">
    <name type="scientific">Acidaminococcus intestini</name>
    <dbReference type="NCBI Taxonomy" id="187327"/>
    <lineage>
        <taxon>Bacteria</taxon>
        <taxon>Bacillati</taxon>
        <taxon>Bacillota</taxon>
        <taxon>Negativicutes</taxon>
        <taxon>Acidaminococcales</taxon>
        <taxon>Acidaminococcaceae</taxon>
        <taxon>Acidaminococcus</taxon>
    </lineage>
</organism>
<dbReference type="NCBIfam" id="TIGR00797">
    <property type="entry name" value="matE"/>
    <property type="match status" value="1"/>
</dbReference>
<sequence>MVSAADYRNKWSVFVMSLPIFIEISLQMLVPNMDQFMLSRYSQEAVAAVGNDNMIVNMIILTLSVLSQAATILIAHYRGSGEREKASQVASVSLVLNLILGSFISFILFFFPDIFLHLLGIPPEIWTEAHLYLRWIGLFVVIQSVYMAFIAFLRGFGLLRETMLASSIMNILNISGNMMLIHGLGPIPSLGVLGVCISTNTAKTLGLILVMILVRKKTTLRFDFSHFRPFPKKTLGRLLYLGIPSAGETFSYNLSQTTLMMFVNLFGVAVITTKVYAYIIAMISYLYSQALAMATQILVSYFKGADDNKQVDKQVKFTIFVSLILSGTLSILVYFNCDAIFSLFTSDLEVHQLGKTIMFVDIFLEMGRAVNMCMVMALNAAGDVKAPITIGIIFMWSVSVLGGWFFGVHLLWGLVGIWVAMALDECSRGLVFFWRWHQGTWRRALI</sequence>
<evidence type="ECO:0000313" key="8">
    <source>
        <dbReference type="EMBL" id="MBS5520411.1"/>
    </source>
</evidence>
<feature type="transmembrane region" description="Helical" evidence="7">
    <location>
        <begin position="275"/>
        <end position="302"/>
    </location>
</feature>
<feature type="transmembrane region" description="Helical" evidence="7">
    <location>
        <begin position="89"/>
        <end position="111"/>
    </location>
</feature>